<feature type="short sequence motif" description="HXTX 1" evidence="2">
    <location>
        <begin position="43"/>
        <end position="46"/>
    </location>
</feature>
<evidence type="ECO:0000313" key="4">
    <source>
        <dbReference type="EMBL" id="KGX89217.1"/>
    </source>
</evidence>
<dbReference type="Pfam" id="PF10469">
    <property type="entry name" value="AKAP7_NLS"/>
    <property type="match status" value="1"/>
</dbReference>
<keyword evidence="1 2" id="KW-0378">Hydrolase</keyword>
<dbReference type="InterPro" id="IPR004175">
    <property type="entry name" value="RNA_CPDase"/>
</dbReference>
<organism evidence="4 5">
    <name type="scientific">Pontibacillus litoralis JSM 072002</name>
    <dbReference type="NCBI Taxonomy" id="1385512"/>
    <lineage>
        <taxon>Bacteria</taxon>
        <taxon>Bacillati</taxon>
        <taxon>Bacillota</taxon>
        <taxon>Bacilli</taxon>
        <taxon>Bacillales</taxon>
        <taxon>Bacillaceae</taxon>
        <taxon>Pontibacillus</taxon>
    </lineage>
</organism>
<gene>
    <name evidence="4" type="ORF">N784_02245</name>
</gene>
<keyword evidence="5" id="KW-1185">Reference proteome</keyword>
<evidence type="ECO:0000256" key="1">
    <source>
        <dbReference type="ARBA" id="ARBA00022801"/>
    </source>
</evidence>
<dbReference type="EMBL" id="AVPG01000001">
    <property type="protein sequence ID" value="KGX89217.1"/>
    <property type="molecule type" value="Genomic_DNA"/>
</dbReference>
<dbReference type="EC" id="3.1.4.58" evidence="2"/>
<proteinExistence type="inferred from homology"/>
<comment type="function">
    <text evidence="2">Hydrolyzes RNA 2',3'-cyclic phosphodiester to an RNA 2'-phosphomonoester.</text>
</comment>
<evidence type="ECO:0000259" key="3">
    <source>
        <dbReference type="Pfam" id="PF10469"/>
    </source>
</evidence>
<dbReference type="NCBIfam" id="TIGR02258">
    <property type="entry name" value="2_5_ligase"/>
    <property type="match status" value="1"/>
</dbReference>
<dbReference type="PANTHER" id="PTHR35561:SF1">
    <property type="entry name" value="RNA 2',3'-CYCLIC PHOSPHODIESTERASE"/>
    <property type="match status" value="1"/>
</dbReference>
<dbReference type="SUPFAM" id="SSF55144">
    <property type="entry name" value="LigT-like"/>
    <property type="match status" value="1"/>
</dbReference>
<dbReference type="InterPro" id="IPR019510">
    <property type="entry name" value="AKAP7-like_phosphoesterase"/>
</dbReference>
<dbReference type="InterPro" id="IPR009097">
    <property type="entry name" value="Cyclic_Pdiesterase"/>
</dbReference>
<dbReference type="GO" id="GO:0008664">
    <property type="term" value="F:RNA 2',3'-cyclic 3'-phosphodiesterase activity"/>
    <property type="evidence" value="ECO:0007669"/>
    <property type="project" value="UniProtKB-EC"/>
</dbReference>
<dbReference type="AlphaFoldDB" id="A0A0A5I034"/>
<sequence>MSNPHYFIGISVTDSIAEHLGQWQQQLHKHVDYKVWTNHQDFHITLTFLGEVSENNIKKLRDVLKKCDSFPPFSISVEGLYTFGNPQQPRVLWAGVEKHSTLLQLQQCVQAKCAQLAFQIEKRNYTPHITLAKKWKGTDKLTISLADALNSCHAGELIITGFSIYRIHPDRASKYEVVDTISLQL</sequence>
<dbReference type="PANTHER" id="PTHR35561">
    <property type="entry name" value="RNA 2',3'-CYCLIC PHOSPHODIESTERASE"/>
    <property type="match status" value="1"/>
</dbReference>
<feature type="short sequence motif" description="HXTX 2" evidence="2">
    <location>
        <begin position="128"/>
        <end position="131"/>
    </location>
</feature>
<dbReference type="RefSeq" id="WP_036831572.1">
    <property type="nucleotide sequence ID" value="NZ_AVPG01000001.1"/>
</dbReference>
<dbReference type="eggNOG" id="COG1514">
    <property type="taxonomic scope" value="Bacteria"/>
</dbReference>
<protein>
    <recommendedName>
        <fullName evidence="2">RNA 2',3'-cyclic phosphodiesterase</fullName>
        <shortName evidence="2">RNA 2',3'-CPDase</shortName>
        <ecNumber evidence="2">3.1.4.58</ecNumber>
    </recommendedName>
</protein>
<comment type="similarity">
    <text evidence="2">Belongs to the 2H phosphoesterase superfamily. ThpR family.</text>
</comment>
<name>A0A0A5I034_9BACI</name>
<evidence type="ECO:0000313" key="5">
    <source>
        <dbReference type="Proteomes" id="UP000030401"/>
    </source>
</evidence>
<feature type="active site" description="Proton acceptor" evidence="2">
    <location>
        <position position="128"/>
    </location>
</feature>
<evidence type="ECO:0000256" key="2">
    <source>
        <dbReference type="HAMAP-Rule" id="MF_01940"/>
    </source>
</evidence>
<dbReference type="HAMAP" id="MF_01940">
    <property type="entry name" value="RNA_CPDase"/>
    <property type="match status" value="1"/>
</dbReference>
<comment type="catalytic activity">
    <reaction evidence="2">
        <text>a 3'-end 2',3'-cyclophospho-ribonucleotide-RNA + H2O = a 3'-end 2'-phospho-ribonucleotide-RNA + H(+)</text>
        <dbReference type="Rhea" id="RHEA:11828"/>
        <dbReference type="Rhea" id="RHEA-COMP:10464"/>
        <dbReference type="Rhea" id="RHEA-COMP:17353"/>
        <dbReference type="ChEBI" id="CHEBI:15377"/>
        <dbReference type="ChEBI" id="CHEBI:15378"/>
        <dbReference type="ChEBI" id="CHEBI:83064"/>
        <dbReference type="ChEBI" id="CHEBI:173113"/>
        <dbReference type="EC" id="3.1.4.58"/>
    </reaction>
</comment>
<feature type="domain" description="A-kinase anchor protein 7-like phosphoesterase" evidence="3">
    <location>
        <begin position="4"/>
        <end position="182"/>
    </location>
</feature>
<dbReference type="GO" id="GO:0004113">
    <property type="term" value="F:2',3'-cyclic-nucleotide 3'-phosphodiesterase activity"/>
    <property type="evidence" value="ECO:0007669"/>
    <property type="project" value="InterPro"/>
</dbReference>
<feature type="active site" description="Proton donor" evidence="2">
    <location>
        <position position="43"/>
    </location>
</feature>
<comment type="caution">
    <text evidence="4">The sequence shown here is derived from an EMBL/GenBank/DDBJ whole genome shotgun (WGS) entry which is preliminary data.</text>
</comment>
<dbReference type="Gene3D" id="3.90.1140.10">
    <property type="entry name" value="Cyclic phosphodiesterase"/>
    <property type="match status" value="1"/>
</dbReference>
<accession>A0A0A5I034</accession>
<dbReference type="STRING" id="1385512.N784_02245"/>
<reference evidence="4 5" key="1">
    <citation type="submission" date="2013-08" db="EMBL/GenBank/DDBJ databases">
        <authorList>
            <person name="Huang J."/>
            <person name="Wang G."/>
        </authorList>
    </citation>
    <scope>NUCLEOTIDE SEQUENCE [LARGE SCALE GENOMIC DNA]</scope>
    <source>
        <strain evidence="4 5">JSM 072002</strain>
    </source>
</reference>
<dbReference type="Proteomes" id="UP000030401">
    <property type="component" value="Unassembled WGS sequence"/>
</dbReference>